<organism evidence="1 2">
    <name type="scientific">Musa troglodytarum</name>
    <name type="common">fe'i banana</name>
    <dbReference type="NCBI Taxonomy" id="320322"/>
    <lineage>
        <taxon>Eukaryota</taxon>
        <taxon>Viridiplantae</taxon>
        <taxon>Streptophyta</taxon>
        <taxon>Embryophyta</taxon>
        <taxon>Tracheophyta</taxon>
        <taxon>Spermatophyta</taxon>
        <taxon>Magnoliopsida</taxon>
        <taxon>Liliopsida</taxon>
        <taxon>Zingiberales</taxon>
        <taxon>Musaceae</taxon>
        <taxon>Musa</taxon>
    </lineage>
</organism>
<proteinExistence type="predicted"/>
<gene>
    <name evidence="1" type="ORF">MUK42_02722</name>
</gene>
<dbReference type="AlphaFoldDB" id="A0A9E7JKY6"/>
<keyword evidence="2" id="KW-1185">Reference proteome</keyword>
<name>A0A9E7JKY6_9LILI</name>
<evidence type="ECO:0000313" key="2">
    <source>
        <dbReference type="Proteomes" id="UP001055439"/>
    </source>
</evidence>
<protein>
    <submittedName>
        <fullName evidence="1">PAS fold</fullName>
    </submittedName>
</protein>
<evidence type="ECO:0000313" key="1">
    <source>
        <dbReference type="EMBL" id="URD84900.1"/>
    </source>
</evidence>
<dbReference type="EMBL" id="CP097503">
    <property type="protein sequence ID" value="URD84900.1"/>
    <property type="molecule type" value="Genomic_DNA"/>
</dbReference>
<reference evidence="1" key="1">
    <citation type="submission" date="2022-05" db="EMBL/GenBank/DDBJ databases">
        <title>The Musa troglodytarum L. genome provides insights into the mechanism of non-climacteric behaviour and enrichment of carotenoids.</title>
        <authorList>
            <person name="Wang J."/>
        </authorList>
    </citation>
    <scope>NUCLEOTIDE SEQUENCE</scope>
    <source>
        <tissue evidence="1">Leaf</tissue>
    </source>
</reference>
<accession>A0A9E7JKY6</accession>
<dbReference type="Proteomes" id="UP001055439">
    <property type="component" value="Chromosome 10"/>
</dbReference>
<dbReference type="OrthoDB" id="339325at2759"/>
<sequence>MVVLPCTVVSGECGVKPEAKPATVRTGMMSPFVGKFPQVPGRNSPRLPRVKGAVCGRAPWKSKRRRFTWGRAQPPLRPADGSTAASYTRVRTWELCGR</sequence>